<proteinExistence type="predicted"/>
<name>A0A1V3X3I3_MYCKA</name>
<organism evidence="2 3">
    <name type="scientific">Mycobacterium kansasii</name>
    <dbReference type="NCBI Taxonomy" id="1768"/>
    <lineage>
        <taxon>Bacteria</taxon>
        <taxon>Bacillati</taxon>
        <taxon>Actinomycetota</taxon>
        <taxon>Actinomycetes</taxon>
        <taxon>Mycobacteriales</taxon>
        <taxon>Mycobacteriaceae</taxon>
        <taxon>Mycobacterium</taxon>
    </lineage>
</organism>
<feature type="region of interest" description="Disordered" evidence="1">
    <location>
        <begin position="19"/>
        <end position="40"/>
    </location>
</feature>
<reference evidence="2 3" key="1">
    <citation type="submission" date="2017-02" db="EMBL/GenBank/DDBJ databases">
        <title>Complete genome sequences of Mycobacterium kansasii strains isolated from rhesus macaques.</title>
        <authorList>
            <person name="Panda A."/>
            <person name="Nagaraj S."/>
            <person name="Zhao X."/>
            <person name="Tettelin H."/>
            <person name="Detolla L.J."/>
        </authorList>
    </citation>
    <scope>NUCLEOTIDE SEQUENCE [LARGE SCALE GENOMIC DNA]</scope>
    <source>
        <strain evidence="2 3">11-3813</strain>
    </source>
</reference>
<accession>A0A1V3X3I3</accession>
<sequence length="73" mass="7837">MRFIRAVAGQPTDIAAMRGHGKCRSSVRVGPAPATHREQQWRTVKVEHGSAAGRESRMTNIAVSAEPAIGWAA</sequence>
<comment type="caution">
    <text evidence="2">The sequence shown here is derived from an EMBL/GenBank/DDBJ whole genome shotgun (WGS) entry which is preliminary data.</text>
</comment>
<evidence type="ECO:0000313" key="3">
    <source>
        <dbReference type="Proteomes" id="UP000189229"/>
    </source>
</evidence>
<dbReference type="Proteomes" id="UP000189229">
    <property type="component" value="Unassembled WGS sequence"/>
</dbReference>
<dbReference type="AlphaFoldDB" id="A0A1V3X3I3"/>
<dbReference type="EMBL" id="MVBM01000004">
    <property type="protein sequence ID" value="OOK73648.1"/>
    <property type="molecule type" value="Genomic_DNA"/>
</dbReference>
<evidence type="ECO:0000256" key="1">
    <source>
        <dbReference type="SAM" id="MobiDB-lite"/>
    </source>
</evidence>
<evidence type="ECO:0000313" key="2">
    <source>
        <dbReference type="EMBL" id="OOK73648.1"/>
    </source>
</evidence>
<protein>
    <submittedName>
        <fullName evidence="2">Uncharacterized protein</fullName>
    </submittedName>
</protein>
<gene>
    <name evidence="2" type="ORF">BZL30_4623</name>
</gene>